<evidence type="ECO:0000256" key="6">
    <source>
        <dbReference type="ARBA" id="ARBA00013220"/>
    </source>
</evidence>
<dbReference type="InterPro" id="IPR001917">
    <property type="entry name" value="Aminotrans_II_pyridoxalP_BS"/>
</dbReference>
<comment type="subcellular location">
    <subcellularLocation>
        <location evidence="2">Endoplasmic reticulum membrane</location>
        <topology evidence="2">Single-pass membrane protein</topology>
    </subcellularLocation>
</comment>
<dbReference type="SUPFAM" id="SSF53383">
    <property type="entry name" value="PLP-dependent transferases"/>
    <property type="match status" value="1"/>
</dbReference>
<evidence type="ECO:0000313" key="20">
    <source>
        <dbReference type="EMBL" id="TNM99881.1"/>
    </source>
</evidence>
<reference evidence="20 21" key="1">
    <citation type="submission" date="2019-04" db="EMBL/GenBank/DDBJ databases">
        <title>The sequence and de novo assembly of Takifugu bimaculatus genome using PacBio and Hi-C technologies.</title>
        <authorList>
            <person name="Xu P."/>
            <person name="Liu B."/>
            <person name="Zhou Z."/>
        </authorList>
    </citation>
    <scope>NUCLEOTIDE SEQUENCE [LARGE SCALE GENOMIC DNA]</scope>
    <source>
        <strain evidence="20">TB-2018</strain>
        <tissue evidence="20">Muscle</tissue>
    </source>
</reference>
<comment type="caution">
    <text evidence="20">The sequence shown here is derived from an EMBL/GenBank/DDBJ whole genome shotgun (WGS) entry which is preliminary data.</text>
</comment>
<dbReference type="GO" id="GO:0030170">
    <property type="term" value="F:pyridoxal phosphate binding"/>
    <property type="evidence" value="ECO:0007669"/>
    <property type="project" value="InterPro"/>
</dbReference>
<dbReference type="EC" id="2.3.1.50" evidence="6"/>
<protein>
    <recommendedName>
        <fullName evidence="6">serine C-palmitoyltransferase</fullName>
        <ecNumber evidence="6">2.3.1.50</ecNumber>
    </recommendedName>
</protein>
<dbReference type="InterPro" id="IPR015421">
    <property type="entry name" value="PyrdxlP-dep_Trfase_major"/>
</dbReference>
<dbReference type="FunFam" id="3.40.640.10:FF:000047">
    <property type="entry name" value="serine palmitoyltransferase 2 isoform X1"/>
    <property type="match status" value="1"/>
</dbReference>
<keyword evidence="9" id="KW-0256">Endoplasmic reticulum</keyword>
<dbReference type="PANTHER" id="PTHR13693">
    <property type="entry name" value="CLASS II AMINOTRANSFERASE/8-AMINO-7-OXONONANOATE SYNTHASE"/>
    <property type="match status" value="1"/>
</dbReference>
<keyword evidence="13" id="KW-0443">Lipid metabolism</keyword>
<evidence type="ECO:0000256" key="18">
    <source>
        <dbReference type="SAM" id="Phobius"/>
    </source>
</evidence>
<accession>A0A4Z2C6Q1</accession>
<evidence type="ECO:0000256" key="11">
    <source>
        <dbReference type="ARBA" id="ARBA00022919"/>
    </source>
</evidence>
<dbReference type="Proteomes" id="UP000516260">
    <property type="component" value="Chromosome 13"/>
</dbReference>
<dbReference type="GO" id="GO:0004758">
    <property type="term" value="F:serine C-palmitoyltransferase activity"/>
    <property type="evidence" value="ECO:0007669"/>
    <property type="project" value="UniProtKB-EC"/>
</dbReference>
<dbReference type="AlphaFoldDB" id="A0A4Z2C6Q1"/>
<dbReference type="FunFam" id="3.90.1150.10:FF:000004">
    <property type="entry name" value="2-amino-3-ketobutyrate coenzyme A ligase"/>
    <property type="match status" value="1"/>
</dbReference>
<gene>
    <name evidence="20" type="ORF">fugu_012914</name>
</gene>
<dbReference type="GO" id="GO:0005789">
    <property type="term" value="C:endoplasmic reticulum membrane"/>
    <property type="evidence" value="ECO:0007669"/>
    <property type="project" value="UniProtKB-SubCell"/>
</dbReference>
<dbReference type="Gene3D" id="3.90.1150.10">
    <property type="entry name" value="Aspartate Aminotransferase, domain 1"/>
    <property type="match status" value="1"/>
</dbReference>
<evidence type="ECO:0000256" key="2">
    <source>
        <dbReference type="ARBA" id="ARBA00004389"/>
    </source>
</evidence>
<dbReference type="GO" id="GO:0017059">
    <property type="term" value="C:serine palmitoyltransferase complex"/>
    <property type="evidence" value="ECO:0007669"/>
    <property type="project" value="TreeGrafter"/>
</dbReference>
<evidence type="ECO:0000256" key="12">
    <source>
        <dbReference type="ARBA" id="ARBA00022989"/>
    </source>
</evidence>
<evidence type="ECO:0000256" key="3">
    <source>
        <dbReference type="ARBA" id="ARBA00004760"/>
    </source>
</evidence>
<comment type="cofactor">
    <cofactor evidence="1 16">
        <name>pyridoxal 5'-phosphate</name>
        <dbReference type="ChEBI" id="CHEBI:597326"/>
    </cofactor>
</comment>
<feature type="region of interest" description="Disordered" evidence="17">
    <location>
        <begin position="1"/>
        <end position="42"/>
    </location>
</feature>
<keyword evidence="15" id="KW-0012">Acyltransferase</keyword>
<evidence type="ECO:0000256" key="13">
    <source>
        <dbReference type="ARBA" id="ARBA00023098"/>
    </source>
</evidence>
<dbReference type="InterPro" id="IPR050087">
    <property type="entry name" value="AON_synthase_class-II"/>
</dbReference>
<evidence type="ECO:0000256" key="4">
    <source>
        <dbReference type="ARBA" id="ARBA00004991"/>
    </source>
</evidence>
<dbReference type="EMBL" id="SWLE01000005">
    <property type="protein sequence ID" value="TNM99881.1"/>
    <property type="molecule type" value="Genomic_DNA"/>
</dbReference>
<proteinExistence type="inferred from homology"/>
<evidence type="ECO:0000256" key="7">
    <source>
        <dbReference type="ARBA" id="ARBA00022679"/>
    </source>
</evidence>
<feature type="compositionally biased region" description="Polar residues" evidence="17">
    <location>
        <begin position="1"/>
        <end position="10"/>
    </location>
</feature>
<evidence type="ECO:0000256" key="5">
    <source>
        <dbReference type="ARBA" id="ARBA00008392"/>
    </source>
</evidence>
<keyword evidence="11" id="KW-0746">Sphingolipid metabolism</keyword>
<evidence type="ECO:0000256" key="17">
    <source>
        <dbReference type="SAM" id="MobiDB-lite"/>
    </source>
</evidence>
<dbReference type="InterPro" id="IPR015424">
    <property type="entry name" value="PyrdxlP-dep_Trfase"/>
</dbReference>
<evidence type="ECO:0000256" key="14">
    <source>
        <dbReference type="ARBA" id="ARBA00023136"/>
    </source>
</evidence>
<name>A0A4Z2C6Q1_9TELE</name>
<keyword evidence="7" id="KW-0808">Transferase</keyword>
<feature type="transmembrane region" description="Helical" evidence="18">
    <location>
        <begin position="55"/>
        <end position="76"/>
    </location>
</feature>
<comment type="pathway">
    <text evidence="3">Lipid metabolism; sphingolipid metabolism.</text>
</comment>
<dbReference type="Pfam" id="PF00155">
    <property type="entry name" value="Aminotran_1_2"/>
    <property type="match status" value="1"/>
</dbReference>
<evidence type="ECO:0000256" key="8">
    <source>
        <dbReference type="ARBA" id="ARBA00022692"/>
    </source>
</evidence>
<dbReference type="CDD" id="cd06454">
    <property type="entry name" value="KBL_like"/>
    <property type="match status" value="1"/>
</dbReference>
<evidence type="ECO:0000256" key="9">
    <source>
        <dbReference type="ARBA" id="ARBA00022824"/>
    </source>
</evidence>
<dbReference type="PANTHER" id="PTHR13693:SF56">
    <property type="entry name" value="SERINE PALMITOYLTRANSFERASE 3"/>
    <property type="match status" value="1"/>
</dbReference>
<organism evidence="20 21">
    <name type="scientific">Takifugu bimaculatus</name>
    <dbReference type="NCBI Taxonomy" id="433685"/>
    <lineage>
        <taxon>Eukaryota</taxon>
        <taxon>Metazoa</taxon>
        <taxon>Chordata</taxon>
        <taxon>Craniata</taxon>
        <taxon>Vertebrata</taxon>
        <taxon>Euteleostomi</taxon>
        <taxon>Actinopterygii</taxon>
        <taxon>Neopterygii</taxon>
        <taxon>Teleostei</taxon>
        <taxon>Neoteleostei</taxon>
        <taxon>Acanthomorphata</taxon>
        <taxon>Eupercaria</taxon>
        <taxon>Tetraodontiformes</taxon>
        <taxon>Tetradontoidea</taxon>
        <taxon>Tetraodontidae</taxon>
        <taxon>Takifugu</taxon>
    </lineage>
</organism>
<dbReference type="InterPro" id="IPR004839">
    <property type="entry name" value="Aminotransferase_I/II_large"/>
</dbReference>
<keyword evidence="12 18" id="KW-1133">Transmembrane helix</keyword>
<keyword evidence="21" id="KW-1185">Reference proteome</keyword>
<comment type="similarity">
    <text evidence="5 16">Belongs to the class-II pyridoxal-phosphate-dependent aminotransferase family.</text>
</comment>
<comment type="pathway">
    <text evidence="4">Sphingolipid metabolism.</text>
</comment>
<dbReference type="GO" id="GO:0046513">
    <property type="term" value="P:ceramide biosynthetic process"/>
    <property type="evidence" value="ECO:0007669"/>
    <property type="project" value="TreeGrafter"/>
</dbReference>
<evidence type="ECO:0000256" key="16">
    <source>
        <dbReference type="RuleBase" id="RU003693"/>
    </source>
</evidence>
<dbReference type="PROSITE" id="PS00599">
    <property type="entry name" value="AA_TRANSFER_CLASS_2"/>
    <property type="match status" value="1"/>
</dbReference>
<dbReference type="Gene3D" id="3.40.640.10">
    <property type="entry name" value="Type I PLP-dependent aspartate aminotransferase-like (Major domain)"/>
    <property type="match status" value="1"/>
</dbReference>
<evidence type="ECO:0000256" key="15">
    <source>
        <dbReference type="ARBA" id="ARBA00023315"/>
    </source>
</evidence>
<dbReference type="GO" id="GO:0046512">
    <property type="term" value="P:sphingosine biosynthetic process"/>
    <property type="evidence" value="ECO:0007669"/>
    <property type="project" value="TreeGrafter"/>
</dbReference>
<feature type="compositionally biased region" description="Polar residues" evidence="17">
    <location>
        <begin position="28"/>
        <end position="37"/>
    </location>
</feature>
<sequence length="546" mass="61007">MEKASANGSLTPRRGHLGRKYGEIDKNGNLSSTQRNVPGSDAASRQCKQEVFEQAPMYVAVMTYLGFGIVTLFGYFRDFLRAVGLEKCHLAREREEQKDFVPLYQDFENFYTRNLYMRVRDNWNRPVCSLPGPVFDLMERVSDDYNWTFRFTGRTLHNVINMGSYNYLGFAENEAESLKTVADTTLRYGVGVCSTRHEIGNLSIHEELEELVARFLGVESSMTFGMGFATNSMNIPALVGKGCLILSDELNHTSLILGARLSGATIRVFKHNNMHSLEKMLREAVCSGQPRTHRPWKKILIMVEGIYSMEGSVVRLAEIVALKKKYKAYLYLDEAHSIGAVGPSGRGVTELTGVNPADVDVMMGTFTKSFGAAGGYIAGRKELVDYLRTCSHSAVYATALSPPVTEQILRAMKCIMGKDGSAEGIRRIRQLAENTRYFRARLKEMGFIIYGNDHSPVVPILLYMPGKVVAFAREMLERKIGVVVVGFPATPITEARARFCLSAGHTRAMLDQVLHHLNEVGDNLCLKFSRRKHDLSRASLSEETAS</sequence>
<keyword evidence="8 18" id="KW-0812">Transmembrane</keyword>
<evidence type="ECO:0000256" key="1">
    <source>
        <dbReference type="ARBA" id="ARBA00001933"/>
    </source>
</evidence>
<keyword evidence="10 16" id="KW-0663">Pyridoxal phosphate</keyword>
<evidence type="ECO:0000313" key="21">
    <source>
        <dbReference type="Proteomes" id="UP000516260"/>
    </source>
</evidence>
<evidence type="ECO:0000256" key="10">
    <source>
        <dbReference type="ARBA" id="ARBA00022898"/>
    </source>
</evidence>
<dbReference type="InterPro" id="IPR015422">
    <property type="entry name" value="PyrdxlP-dep_Trfase_small"/>
</dbReference>
<evidence type="ECO:0000259" key="19">
    <source>
        <dbReference type="Pfam" id="PF00155"/>
    </source>
</evidence>
<feature type="domain" description="Aminotransferase class I/classII large" evidence="19">
    <location>
        <begin position="158"/>
        <end position="517"/>
    </location>
</feature>
<keyword evidence="14 18" id="KW-0472">Membrane</keyword>